<dbReference type="AlphaFoldDB" id="A0A4D4J978"/>
<keyword evidence="1" id="KW-0472">Membrane</keyword>
<evidence type="ECO:0000313" key="3">
    <source>
        <dbReference type="Proteomes" id="UP000298860"/>
    </source>
</evidence>
<keyword evidence="3" id="KW-1185">Reference proteome</keyword>
<proteinExistence type="predicted"/>
<keyword evidence="1" id="KW-0812">Transmembrane</keyword>
<reference evidence="3" key="1">
    <citation type="submission" date="2019-04" db="EMBL/GenBank/DDBJ databases">
        <title>Draft genome sequence of Pseudonocardiaceae bacterium SL3-2-4.</title>
        <authorList>
            <person name="Ningsih F."/>
            <person name="Yokota A."/>
            <person name="Sakai Y."/>
            <person name="Nanatani K."/>
            <person name="Yabe S."/>
            <person name="Oetari A."/>
            <person name="Sjamsuridzal W."/>
        </authorList>
    </citation>
    <scope>NUCLEOTIDE SEQUENCE [LARGE SCALE GENOMIC DNA]</scope>
    <source>
        <strain evidence="3">SL3-2-4</strain>
    </source>
</reference>
<keyword evidence="1" id="KW-1133">Transmembrane helix</keyword>
<gene>
    <name evidence="2" type="ORF">GTS_21400</name>
</gene>
<name>A0A4D4J978_9PSEU</name>
<feature type="transmembrane region" description="Helical" evidence="1">
    <location>
        <begin position="41"/>
        <end position="63"/>
    </location>
</feature>
<sequence>MLTVLACLGLTLGVALGSAIVPLISIEIFVVGLVAEQPQIPWWALGAVVALGQVAGKLLYFLAARGSLHLPAFLHRRFRRGETEADAAPRFVRWAAARKRWRVWMETIRERCHRHPRWMVGTHAVSSVIGLPPFMATSVLAGLAGMSLGLFVSCSLIGRFLRYSVLAASPALLAHTWL</sequence>
<feature type="transmembrane region" description="Helical" evidence="1">
    <location>
        <begin position="141"/>
        <end position="161"/>
    </location>
</feature>
<dbReference type="Proteomes" id="UP000298860">
    <property type="component" value="Unassembled WGS sequence"/>
</dbReference>
<accession>A0A4D4J978</accession>
<protein>
    <submittedName>
        <fullName evidence="2">Membrane protein</fullName>
    </submittedName>
</protein>
<dbReference type="EMBL" id="BJFL01000008">
    <property type="protein sequence ID" value="GDY30507.1"/>
    <property type="molecule type" value="Genomic_DNA"/>
</dbReference>
<evidence type="ECO:0000256" key="1">
    <source>
        <dbReference type="SAM" id="Phobius"/>
    </source>
</evidence>
<organism evidence="2 3">
    <name type="scientific">Gandjariella thermophila</name>
    <dbReference type="NCBI Taxonomy" id="1931992"/>
    <lineage>
        <taxon>Bacteria</taxon>
        <taxon>Bacillati</taxon>
        <taxon>Actinomycetota</taxon>
        <taxon>Actinomycetes</taxon>
        <taxon>Pseudonocardiales</taxon>
        <taxon>Pseudonocardiaceae</taxon>
        <taxon>Gandjariella</taxon>
    </lineage>
</organism>
<evidence type="ECO:0000313" key="2">
    <source>
        <dbReference type="EMBL" id="GDY30507.1"/>
    </source>
</evidence>
<comment type="caution">
    <text evidence="2">The sequence shown here is derived from an EMBL/GenBank/DDBJ whole genome shotgun (WGS) entry which is preliminary data.</text>
</comment>